<evidence type="ECO:0000259" key="4">
    <source>
        <dbReference type="Pfam" id="PF00703"/>
    </source>
</evidence>
<dbReference type="HOGENOM" id="CLU_006501_0_1_6"/>
<dbReference type="InterPro" id="IPR017853">
    <property type="entry name" value="GH"/>
</dbReference>
<dbReference type="InterPro" id="IPR008979">
    <property type="entry name" value="Galactose-bd-like_sf"/>
</dbReference>
<dbReference type="InterPro" id="IPR051913">
    <property type="entry name" value="GH2_Domain-Containing"/>
</dbReference>
<feature type="domain" description="Glycosyl hydrolases family 2 sugar binding" evidence="6">
    <location>
        <begin position="226"/>
        <end position="320"/>
    </location>
</feature>
<dbReference type="InterPro" id="IPR006103">
    <property type="entry name" value="Glyco_hydro_2_cat"/>
</dbReference>
<dbReference type="SUPFAM" id="SSF49303">
    <property type="entry name" value="beta-Galactosidase/glucuronidase domain"/>
    <property type="match status" value="1"/>
</dbReference>
<evidence type="ECO:0000313" key="10">
    <source>
        <dbReference type="Proteomes" id="UP000000420"/>
    </source>
</evidence>
<evidence type="ECO:0000259" key="5">
    <source>
        <dbReference type="Pfam" id="PF02836"/>
    </source>
</evidence>
<dbReference type="InterPro" id="IPR040605">
    <property type="entry name" value="Glyco_hydro2_dom5"/>
</dbReference>
<keyword evidence="3" id="KW-0326">Glycosidase</keyword>
<proteinExistence type="inferred from homology"/>
<evidence type="ECO:0000259" key="8">
    <source>
        <dbReference type="Pfam" id="PF18565"/>
    </source>
</evidence>
<dbReference type="Pfam" id="PF16355">
    <property type="entry name" value="DUF4982"/>
    <property type="match status" value="1"/>
</dbReference>
<organism evidence="9 10">
    <name type="scientific">Xanthomonas campestris pv. campestris (strain 8004)</name>
    <dbReference type="NCBI Taxonomy" id="314565"/>
    <lineage>
        <taxon>Bacteria</taxon>
        <taxon>Pseudomonadati</taxon>
        <taxon>Pseudomonadota</taxon>
        <taxon>Gammaproteobacteria</taxon>
        <taxon>Lysobacterales</taxon>
        <taxon>Lysobacteraceae</taxon>
        <taxon>Xanthomonas</taxon>
    </lineage>
</organism>
<feature type="domain" description="Glycoside hydrolase family 2" evidence="8">
    <location>
        <begin position="811"/>
        <end position="912"/>
    </location>
</feature>
<dbReference type="InterPro" id="IPR006102">
    <property type="entry name" value="Ig-like_GH2"/>
</dbReference>
<dbReference type="SUPFAM" id="SSF49785">
    <property type="entry name" value="Galactose-binding domain-like"/>
    <property type="match status" value="1"/>
</dbReference>
<protein>
    <submittedName>
        <fullName evidence="9">Beta-galactosidase</fullName>
    </submittedName>
</protein>
<evidence type="ECO:0000256" key="3">
    <source>
        <dbReference type="ARBA" id="ARBA00023295"/>
    </source>
</evidence>
<evidence type="ECO:0000259" key="7">
    <source>
        <dbReference type="Pfam" id="PF16355"/>
    </source>
</evidence>
<dbReference type="PROSITE" id="PS51318">
    <property type="entry name" value="TAT"/>
    <property type="match status" value="1"/>
</dbReference>
<dbReference type="Gene3D" id="2.60.40.10">
    <property type="entry name" value="Immunoglobulins"/>
    <property type="match status" value="3"/>
</dbReference>
<comment type="similarity">
    <text evidence="1">Belongs to the glycosyl hydrolase 2 family.</text>
</comment>
<dbReference type="InterPro" id="IPR006311">
    <property type="entry name" value="TAT_signal"/>
</dbReference>
<dbReference type="GO" id="GO:0004553">
    <property type="term" value="F:hydrolase activity, hydrolyzing O-glycosyl compounds"/>
    <property type="evidence" value="ECO:0007669"/>
    <property type="project" value="InterPro"/>
</dbReference>
<feature type="domain" description="Glycoside hydrolase family 2 catalytic" evidence="5">
    <location>
        <begin position="444"/>
        <end position="519"/>
    </location>
</feature>
<dbReference type="Pfam" id="PF00703">
    <property type="entry name" value="Glyco_hydro_2"/>
    <property type="match status" value="1"/>
</dbReference>
<feature type="domain" description="DUF4982" evidence="7">
    <location>
        <begin position="743"/>
        <end position="797"/>
    </location>
</feature>
<evidence type="ECO:0000259" key="6">
    <source>
        <dbReference type="Pfam" id="PF02837"/>
    </source>
</evidence>
<dbReference type="Pfam" id="PF02836">
    <property type="entry name" value="Glyco_hydro_2_C"/>
    <property type="match status" value="2"/>
</dbReference>
<dbReference type="PANTHER" id="PTHR42732">
    <property type="entry name" value="BETA-GALACTOSIDASE"/>
    <property type="match status" value="1"/>
</dbReference>
<accession>A0A0H2X9M6</accession>
<dbReference type="PANTHER" id="PTHR42732:SF1">
    <property type="entry name" value="BETA-MANNOSIDASE"/>
    <property type="match status" value="1"/>
</dbReference>
<keyword evidence="2" id="KW-0378">Hydrolase</keyword>
<dbReference type="SUPFAM" id="SSF51445">
    <property type="entry name" value="(Trans)glycosidases"/>
    <property type="match status" value="1"/>
</dbReference>
<reference evidence="9 10" key="1">
    <citation type="journal article" date="2005" name="Genome Res.">
        <title>Comparative and functional genomic analyses of the pathogenicity of phytopathogen Xanthomonas campestris pv. campestris.</title>
        <authorList>
            <person name="Qian W."/>
            <person name="Jia Y."/>
            <person name="Ren S.X."/>
            <person name="He Y.Q."/>
            <person name="Feng J.X."/>
            <person name="Lu L.F."/>
            <person name="Sun Q."/>
            <person name="Ying G."/>
            <person name="Tang D.J."/>
            <person name="Tang H."/>
            <person name="Wu W."/>
            <person name="Hao P."/>
            <person name="Wang L."/>
            <person name="Jiang B.L."/>
            <person name="Zeng S."/>
            <person name="Gu W.Y."/>
            <person name="Lu G."/>
            <person name="Rong L."/>
            <person name="Tian Y."/>
            <person name="Yao Z."/>
            <person name="Fu G."/>
            <person name="Chen B."/>
            <person name="Fang R."/>
            <person name="Qiang B."/>
            <person name="Chen Z."/>
            <person name="Zhao G.P."/>
            <person name="Tang J.L."/>
            <person name="He C."/>
        </authorList>
    </citation>
    <scope>NUCLEOTIDE SEQUENCE [LARGE SCALE GENOMIC DNA]</scope>
    <source>
        <strain evidence="9 10">8004</strain>
    </source>
</reference>
<dbReference type="Gene3D" id="2.60.120.260">
    <property type="entry name" value="Galactose-binding domain-like"/>
    <property type="match status" value="1"/>
</dbReference>
<dbReference type="InterPro" id="IPR036156">
    <property type="entry name" value="Beta-gal/glucu_dom_sf"/>
</dbReference>
<feature type="domain" description="Glycoside hydrolase family 2 immunoglobulin-like beta-sandwich" evidence="4">
    <location>
        <begin position="330"/>
        <end position="435"/>
    </location>
</feature>
<dbReference type="Gene3D" id="3.20.20.80">
    <property type="entry name" value="Glycosidases"/>
    <property type="match status" value="1"/>
</dbReference>
<dbReference type="EMBL" id="CP000050">
    <property type="protein sequence ID" value="AAY50033.1"/>
    <property type="molecule type" value="Genomic_DNA"/>
</dbReference>
<dbReference type="InterPro" id="IPR006101">
    <property type="entry name" value="Glyco_hydro_2"/>
</dbReference>
<sequence length="926" mass="101661">MDQQQLQNTLGHRLVVGERQLLRFPAQQRSAAGDRLHAPSVYRRACIASLRSRQACYRHARRRCRQQEGAAMTGINRRELLRGMLASGVRAALPAGAAGALLPGSADAAPAAAKDATPLAPLGDASLAPRERLLFDFGWRFHPGHASDPSRDFEFGTFQRTFAKAGKDTATAAQLAFDDSNWQQVDLPHDWAVTLPFRPEPISASMTEEDPAAAHGYKALGTSFPENSVGWYRRMLQIPASDLGKRICLVFDGVFRDCVVFCNGHIVGRNASGYCGFEVDLSEVLDYGKPNLIVVRVDATLGEGWFYEGAGIYRHLWLQKTDPLHVPQHGVFVRSSVQGDTATAQLSTEVRNDGTASRQCVVQARITAPYGRIVAQAASAAVTVAPGQVQVVEQTVPLGQAALWSIDTPQLYTLTTSVHSAGVAVDALVTPFGVRSIAFDAQRGFLLNGAPLKLHGTNNHQDHAGVGTAIPDALHAWRLRQLKSMGCNAYRSSHNPATPELLALCDRLGMFVIEETRRMSTDPEAMAELETMVRRGRNHPSVILWSLGNEEPQQVTERGARIVTRMQQRVRQLDPTRPTTFAMDKGFGDGVGQVVDVVGFNYRTSQMDGFHAQYPNIPIYGSETGSTVSVRGNYQRDDTRGYTRAYDTDHPWWASTAEAWWSYVAQRPYIAGGFIWTGFDYRGEPTPYNRWPNVGSQFGVLDSCGFPKDNYWYYRAQWTSEPVLHLFPHWNWDGLLQPDDKGRVEVWCHSNLEAVELLVNGVSQGLQQVPAYGHVEWRVAYAPGVIEARGYRGGKLVLTERRETVGKPAAIRLSCDRSALRADAEDVAVVKVEIVDAQGRLVPNADHLVHLVLRGPARLIGVGNGDPSSHEDDKAPQRKAFNGLCMALLRSTRSSGQILLQATAPGLTSAALHLQAATSALRPSVD</sequence>
<dbReference type="GO" id="GO:0005975">
    <property type="term" value="P:carbohydrate metabolic process"/>
    <property type="evidence" value="ECO:0007669"/>
    <property type="project" value="InterPro"/>
</dbReference>
<dbReference type="Pfam" id="PF02837">
    <property type="entry name" value="Glyco_hydro_2_N"/>
    <property type="match status" value="1"/>
</dbReference>
<evidence type="ECO:0000256" key="1">
    <source>
        <dbReference type="ARBA" id="ARBA00007401"/>
    </source>
</evidence>
<dbReference type="NCBIfam" id="NF041462">
    <property type="entry name" value="GalA"/>
    <property type="match status" value="1"/>
</dbReference>
<dbReference type="InterPro" id="IPR032311">
    <property type="entry name" value="DUF4982"/>
</dbReference>
<dbReference type="InterPro" id="IPR006104">
    <property type="entry name" value="Glyco_hydro_2_N"/>
</dbReference>
<dbReference type="InterPro" id="IPR013783">
    <property type="entry name" value="Ig-like_fold"/>
</dbReference>
<dbReference type="Proteomes" id="UP000000420">
    <property type="component" value="Chromosome"/>
</dbReference>
<dbReference type="Pfam" id="PF18565">
    <property type="entry name" value="Glyco_hydro2_C5"/>
    <property type="match status" value="1"/>
</dbReference>
<dbReference type="PRINTS" id="PR00132">
    <property type="entry name" value="GLHYDRLASE2"/>
</dbReference>
<dbReference type="KEGG" id="xcb:XC_2985"/>
<evidence type="ECO:0000313" key="9">
    <source>
        <dbReference type="EMBL" id="AAY50033.1"/>
    </source>
</evidence>
<name>A0A0H2X9M6_XANC8</name>
<dbReference type="AlphaFoldDB" id="A0A0H2X9M6"/>
<dbReference type="InterPro" id="IPR048230">
    <property type="entry name" value="GalA-like"/>
</dbReference>
<evidence type="ECO:0000256" key="2">
    <source>
        <dbReference type="ARBA" id="ARBA00022801"/>
    </source>
</evidence>
<feature type="domain" description="Glycoside hydrolase family 2 catalytic" evidence="5">
    <location>
        <begin position="524"/>
        <end position="688"/>
    </location>
</feature>
<gene>
    <name evidence="9" type="ordered locus">XC_2985</name>
</gene>